<gene>
    <name evidence="1" type="ORF">ACEZ3G_15280</name>
</gene>
<comment type="caution">
    <text evidence="1">The sequence shown here is derived from an EMBL/GenBank/DDBJ whole genome shotgun (WGS) entry which is preliminary data.</text>
</comment>
<reference evidence="1" key="1">
    <citation type="submission" date="2024-09" db="EMBL/GenBank/DDBJ databases">
        <authorList>
            <person name="Liu J."/>
        </authorList>
    </citation>
    <scope>NUCLEOTIDE SEQUENCE</scope>
    <source>
        <strain evidence="1">NBU2967</strain>
    </source>
</reference>
<dbReference type="Proteomes" id="UP001595191">
    <property type="component" value="Unassembled WGS sequence"/>
</dbReference>
<evidence type="ECO:0000313" key="1">
    <source>
        <dbReference type="EMBL" id="MFH6604846.1"/>
    </source>
</evidence>
<name>A0ACC7LNR7_9FLAO</name>
<sequence>MKKVIRTIAMAAILFTSINVNANEPRIITSNDSKSLVVQLEAKSAATLVRLVDTEGNVIFNDNAKNAKAYMKKFDLNALPQGFYILELDDSLRTLTYSIEIDKNSVNILSKEESLKPVYTKTENKLLLNLLNTGEQSIEIKVFDSNDHILFSEVVTDTVVLKKVFNFETAPKDTYSIVVKKQDEVYYETFDLK</sequence>
<accession>A0ACC7LNR7</accession>
<keyword evidence="2" id="KW-1185">Reference proteome</keyword>
<dbReference type="EMBL" id="JBHFPV010000005">
    <property type="protein sequence ID" value="MFH6604846.1"/>
    <property type="molecule type" value="Genomic_DNA"/>
</dbReference>
<evidence type="ECO:0000313" key="2">
    <source>
        <dbReference type="Proteomes" id="UP001595191"/>
    </source>
</evidence>
<proteinExistence type="predicted"/>
<organism evidence="1 2">
    <name type="scientific">Meishania litoralis</name>
    <dbReference type="NCBI Taxonomy" id="3434685"/>
    <lineage>
        <taxon>Bacteria</taxon>
        <taxon>Pseudomonadati</taxon>
        <taxon>Bacteroidota</taxon>
        <taxon>Flavobacteriia</taxon>
        <taxon>Flavobacteriales</taxon>
        <taxon>Flavobacteriaceae</taxon>
        <taxon>Meishania</taxon>
    </lineage>
</organism>
<protein>
    <submittedName>
        <fullName evidence="1">Uncharacterized protein</fullName>
    </submittedName>
</protein>